<evidence type="ECO:0000313" key="6">
    <source>
        <dbReference type="EMBL" id="MFF3669881.1"/>
    </source>
</evidence>
<keyword evidence="2" id="KW-0645">Protease</keyword>
<evidence type="ECO:0000313" key="7">
    <source>
        <dbReference type="Proteomes" id="UP001602013"/>
    </source>
</evidence>
<organism evidence="6 7">
    <name type="scientific">Microtetraspora malaysiensis</name>
    <dbReference type="NCBI Taxonomy" id="161358"/>
    <lineage>
        <taxon>Bacteria</taxon>
        <taxon>Bacillati</taxon>
        <taxon>Actinomycetota</taxon>
        <taxon>Actinomycetes</taxon>
        <taxon>Streptosporangiales</taxon>
        <taxon>Streptosporangiaceae</taxon>
        <taxon>Microtetraspora</taxon>
    </lineage>
</organism>
<dbReference type="Gene3D" id="3.90.1720.10">
    <property type="entry name" value="endopeptidase domain like (from Nostoc punctiforme)"/>
    <property type="match status" value="1"/>
</dbReference>
<dbReference type="SUPFAM" id="SSF54001">
    <property type="entry name" value="Cysteine proteinases"/>
    <property type="match status" value="1"/>
</dbReference>
<dbReference type="EMBL" id="JBIASD010000025">
    <property type="protein sequence ID" value="MFF3669881.1"/>
    <property type="molecule type" value="Genomic_DNA"/>
</dbReference>
<dbReference type="Proteomes" id="UP001602013">
    <property type="component" value="Unassembled WGS sequence"/>
</dbReference>
<dbReference type="PANTHER" id="PTHR47359">
    <property type="entry name" value="PEPTIDOGLYCAN DL-ENDOPEPTIDASE CWLO"/>
    <property type="match status" value="1"/>
</dbReference>
<comment type="similarity">
    <text evidence="1">Belongs to the peptidase C40 family.</text>
</comment>
<sequence>MIAETGLAKVIAAGGGLISCVALLAGVAGGAQRAALSARPDQFAVAVCAYTGGRAAPTASGGLDQARQLGLTSRQTANAKAIIDVAAELGLPGRAAVIGVATALQESELDESSVGDHGRAFGLMQQHPEYDWGSREQVTDPRYAARAFFSRLAKVEGWAGKPLTVVAQAVQRSAHPDAYARHEGRAGRIVTALTSTARTRDDVPKSVDDQADLRDIIEAAAALGVPLEVLVDEVAANLRGSDADRERAKEIVTAVARDLCNELSAADLAGPDLASTSARGLEVVRAALAMRGTPYSWGGGGPNGPSYGIGRGSRTKGFDCSGLTEYAWAKAGVRIGTTTYEQWRAGVRVPRAQIQPGDLLFYETNPSIPGPDHVGIAIDATRMVHAPFTGSTVRIDTWAGVPSRERQFAGAVRPS</sequence>
<dbReference type="InterPro" id="IPR051794">
    <property type="entry name" value="PG_Endopeptidase_C40"/>
</dbReference>
<comment type="caution">
    <text evidence="6">The sequence shown here is derived from an EMBL/GenBank/DDBJ whole genome shotgun (WGS) entry which is preliminary data.</text>
</comment>
<dbReference type="PANTHER" id="PTHR47359:SF3">
    <property type="entry name" value="NLP_P60 DOMAIN-CONTAINING PROTEIN-RELATED"/>
    <property type="match status" value="1"/>
</dbReference>
<evidence type="ECO:0000256" key="1">
    <source>
        <dbReference type="ARBA" id="ARBA00007074"/>
    </source>
</evidence>
<evidence type="ECO:0000256" key="3">
    <source>
        <dbReference type="ARBA" id="ARBA00022801"/>
    </source>
</evidence>
<dbReference type="PROSITE" id="PS51935">
    <property type="entry name" value="NLPC_P60"/>
    <property type="match status" value="1"/>
</dbReference>
<feature type="domain" description="NlpC/P60" evidence="5">
    <location>
        <begin position="277"/>
        <end position="415"/>
    </location>
</feature>
<gene>
    <name evidence="6" type="ORF">ACFYXI_30265</name>
</gene>
<keyword evidence="7" id="KW-1185">Reference proteome</keyword>
<evidence type="ECO:0000256" key="4">
    <source>
        <dbReference type="ARBA" id="ARBA00022807"/>
    </source>
</evidence>
<proteinExistence type="inferred from homology"/>
<dbReference type="RefSeq" id="WP_387416156.1">
    <property type="nucleotide sequence ID" value="NZ_JBIASD010000025.1"/>
</dbReference>
<keyword evidence="3" id="KW-0378">Hydrolase</keyword>
<reference evidence="6 7" key="1">
    <citation type="submission" date="2024-10" db="EMBL/GenBank/DDBJ databases">
        <title>The Natural Products Discovery Center: Release of the First 8490 Sequenced Strains for Exploring Actinobacteria Biosynthetic Diversity.</title>
        <authorList>
            <person name="Kalkreuter E."/>
            <person name="Kautsar S.A."/>
            <person name="Yang D."/>
            <person name="Bader C.D."/>
            <person name="Teijaro C.N."/>
            <person name="Fluegel L."/>
            <person name="Davis C.M."/>
            <person name="Simpson J.R."/>
            <person name="Lauterbach L."/>
            <person name="Steele A.D."/>
            <person name="Gui C."/>
            <person name="Meng S."/>
            <person name="Li G."/>
            <person name="Viehrig K."/>
            <person name="Ye F."/>
            <person name="Su P."/>
            <person name="Kiefer A.F."/>
            <person name="Nichols A."/>
            <person name="Cepeda A.J."/>
            <person name="Yan W."/>
            <person name="Fan B."/>
            <person name="Jiang Y."/>
            <person name="Adhikari A."/>
            <person name="Zheng C.-J."/>
            <person name="Schuster L."/>
            <person name="Cowan T.M."/>
            <person name="Smanski M.J."/>
            <person name="Chevrette M.G."/>
            <person name="De Carvalho L.P.S."/>
            <person name="Shen B."/>
        </authorList>
    </citation>
    <scope>NUCLEOTIDE SEQUENCE [LARGE SCALE GENOMIC DNA]</scope>
    <source>
        <strain evidence="6 7">NPDC002173</strain>
    </source>
</reference>
<keyword evidence="4" id="KW-0788">Thiol protease</keyword>
<dbReference type="InterPro" id="IPR000064">
    <property type="entry name" value="NLP_P60_dom"/>
</dbReference>
<protein>
    <submittedName>
        <fullName evidence="6">NlpC/P60 family protein</fullName>
    </submittedName>
</protein>
<evidence type="ECO:0000256" key="2">
    <source>
        <dbReference type="ARBA" id="ARBA00022670"/>
    </source>
</evidence>
<dbReference type="Pfam" id="PF00877">
    <property type="entry name" value="NLPC_P60"/>
    <property type="match status" value="1"/>
</dbReference>
<name>A0ABW6SXY6_9ACTN</name>
<dbReference type="InterPro" id="IPR038765">
    <property type="entry name" value="Papain-like_cys_pep_sf"/>
</dbReference>
<accession>A0ABW6SXY6</accession>
<evidence type="ECO:0000259" key="5">
    <source>
        <dbReference type="PROSITE" id="PS51935"/>
    </source>
</evidence>